<reference evidence="6" key="2">
    <citation type="submission" date="2018-05" db="EMBL/GenBank/DDBJ databases">
        <authorList>
            <person name="Ferrari B."/>
        </authorList>
    </citation>
    <scope>NUCLEOTIDE SEQUENCE</scope>
    <source>
        <strain evidence="6">RRmetagenome_bin12</strain>
    </source>
</reference>
<evidence type="ECO:0000313" key="6">
    <source>
        <dbReference type="EMBL" id="PZR80421.1"/>
    </source>
</evidence>
<evidence type="ECO:0000256" key="1">
    <source>
        <dbReference type="ARBA" id="ARBA00023002"/>
    </source>
</evidence>
<dbReference type="Pfam" id="PF03721">
    <property type="entry name" value="UDPG_MGDP_dh_N"/>
    <property type="match status" value="1"/>
</dbReference>
<reference evidence="6 7" key="1">
    <citation type="journal article" date="2017" name="Nature">
        <title>Atmospheric trace gases support primary production in Antarctic desert surface soil.</title>
        <authorList>
            <person name="Ji M."/>
            <person name="Greening C."/>
            <person name="Vanwonterghem I."/>
            <person name="Carere C.R."/>
            <person name="Bay S.K."/>
            <person name="Steen J.A."/>
            <person name="Montgomery K."/>
            <person name="Lines T."/>
            <person name="Beardall J."/>
            <person name="van Dorst J."/>
            <person name="Snape I."/>
            <person name="Stott M.B."/>
            <person name="Hugenholtz P."/>
            <person name="Ferrari B.C."/>
        </authorList>
    </citation>
    <scope>NUCLEOTIDE SEQUENCE [LARGE SCALE GENOMIC DNA]</scope>
    <source>
        <strain evidence="6">RRmetagenome_bin12</strain>
    </source>
</reference>
<dbReference type="PANTHER" id="PTHR43491:SF1">
    <property type="entry name" value="UDP-N-ACETYL-D-MANNOSAMINE DEHYDROGENASE"/>
    <property type="match status" value="1"/>
</dbReference>
<feature type="domain" description="UDP-glucose/GDP-mannose dehydrogenase C-terminal" evidence="4">
    <location>
        <begin position="350"/>
        <end position="446"/>
    </location>
</feature>
<dbReference type="InterPro" id="IPR014026">
    <property type="entry name" value="UDP-Glc/GDP-Man_DH_dimer"/>
</dbReference>
<dbReference type="SUPFAM" id="SSF52413">
    <property type="entry name" value="UDP-glucose/GDP-mannose dehydrogenase C-terminal domain"/>
    <property type="match status" value="1"/>
</dbReference>
<protein>
    <submittedName>
        <fullName evidence="5">Nucleotide sugar dehydrogenase</fullName>
    </submittedName>
</protein>
<dbReference type="SUPFAM" id="SSF51735">
    <property type="entry name" value="NAD(P)-binding Rossmann-fold domains"/>
    <property type="match status" value="1"/>
</dbReference>
<dbReference type="InterPro" id="IPR028359">
    <property type="entry name" value="UDP_ManNAc/GlcNAc_DH"/>
</dbReference>
<dbReference type="InterPro" id="IPR008927">
    <property type="entry name" value="6-PGluconate_DH-like_C_sf"/>
</dbReference>
<dbReference type="RefSeq" id="WP_337313702.1">
    <property type="nucleotide sequence ID" value="NZ_JAEKNS010000145.1"/>
</dbReference>
<dbReference type="Gene3D" id="3.40.50.720">
    <property type="entry name" value="NAD(P)-binding Rossmann-like Domain"/>
    <property type="match status" value="2"/>
</dbReference>
<dbReference type="NCBIfam" id="TIGR03026">
    <property type="entry name" value="NDP-sugDHase"/>
    <property type="match status" value="1"/>
</dbReference>
<dbReference type="PANTHER" id="PTHR43491">
    <property type="entry name" value="UDP-N-ACETYL-D-MANNOSAMINE DEHYDROGENASE"/>
    <property type="match status" value="1"/>
</dbReference>
<dbReference type="GO" id="GO:0000271">
    <property type="term" value="P:polysaccharide biosynthetic process"/>
    <property type="evidence" value="ECO:0007669"/>
    <property type="project" value="InterPro"/>
</dbReference>
<dbReference type="SUPFAM" id="SSF48179">
    <property type="entry name" value="6-phosphogluconate dehydrogenase C-terminal domain-like"/>
    <property type="match status" value="1"/>
</dbReference>
<dbReference type="Pfam" id="PF00984">
    <property type="entry name" value="UDPG_MGDP_dh"/>
    <property type="match status" value="1"/>
</dbReference>
<proteinExistence type="inferred from homology"/>
<dbReference type="Proteomes" id="UP000248724">
    <property type="component" value="Unassembled WGS sequence"/>
</dbReference>
<accession>A0A934JUM9</accession>
<dbReference type="InterPro" id="IPR001732">
    <property type="entry name" value="UDP-Glc/GDP-Man_DH_N"/>
</dbReference>
<organism evidence="6 7">
    <name type="scientific">Candidatus Aeolococcus gillhamiae</name>
    <dbReference type="NCBI Taxonomy" id="3127015"/>
    <lineage>
        <taxon>Bacteria</taxon>
        <taxon>Bacillati</taxon>
        <taxon>Candidatus Dormiibacterota</taxon>
        <taxon>Candidatus Dormibacteria</taxon>
        <taxon>Candidatus Aeolococcales</taxon>
        <taxon>Candidatus Aeolococcaceae</taxon>
        <taxon>Candidatus Aeolococcus</taxon>
    </lineage>
</organism>
<dbReference type="EMBL" id="QHBU01000153">
    <property type="protein sequence ID" value="PZR80421.1"/>
    <property type="molecule type" value="Genomic_DNA"/>
</dbReference>
<dbReference type="EMBL" id="JAEKNS010000145">
    <property type="protein sequence ID" value="MBJ7596036.1"/>
    <property type="molecule type" value="Genomic_DNA"/>
</dbReference>
<dbReference type="InterPro" id="IPR036220">
    <property type="entry name" value="UDP-Glc/GDP-Man_DH_C_sf"/>
</dbReference>
<dbReference type="GO" id="GO:0016628">
    <property type="term" value="F:oxidoreductase activity, acting on the CH-CH group of donors, NAD or NADP as acceptor"/>
    <property type="evidence" value="ECO:0007669"/>
    <property type="project" value="InterPro"/>
</dbReference>
<dbReference type="InterPro" id="IPR014027">
    <property type="entry name" value="UDP-Glc/GDP-Man_DH_C"/>
</dbReference>
<comment type="caution">
    <text evidence="6">The sequence shown here is derived from an EMBL/GenBank/DDBJ whole genome shotgun (WGS) entry which is preliminary data.</text>
</comment>
<dbReference type="AlphaFoldDB" id="A0A2W6ARK7"/>
<keyword evidence="2" id="KW-0520">NAD</keyword>
<dbReference type="InterPro" id="IPR036291">
    <property type="entry name" value="NAD(P)-bd_dom_sf"/>
</dbReference>
<dbReference type="InterPro" id="IPR017476">
    <property type="entry name" value="UDP-Glc/GDP-Man"/>
</dbReference>
<dbReference type="PIRSF" id="PIRSF500136">
    <property type="entry name" value="UDP_ManNAc_DH"/>
    <property type="match status" value="1"/>
</dbReference>
<evidence type="ECO:0000313" key="7">
    <source>
        <dbReference type="Proteomes" id="UP000248724"/>
    </source>
</evidence>
<accession>A0A2W6ARK7</accession>
<evidence type="ECO:0000256" key="2">
    <source>
        <dbReference type="ARBA" id="ARBA00023027"/>
    </source>
</evidence>
<dbReference type="PIRSF" id="PIRSF000124">
    <property type="entry name" value="UDPglc_GDPman_dh"/>
    <property type="match status" value="1"/>
</dbReference>
<keyword evidence="1" id="KW-0560">Oxidoreductase</keyword>
<dbReference type="Pfam" id="PF03720">
    <property type="entry name" value="UDPG_MGDP_dh_C"/>
    <property type="match status" value="1"/>
</dbReference>
<dbReference type="Proteomes" id="UP000606991">
    <property type="component" value="Unassembled WGS sequence"/>
</dbReference>
<dbReference type="SMART" id="SM00984">
    <property type="entry name" value="UDPG_MGDP_dh_C"/>
    <property type="match status" value="1"/>
</dbReference>
<evidence type="ECO:0000313" key="8">
    <source>
        <dbReference type="Proteomes" id="UP000606991"/>
    </source>
</evidence>
<dbReference type="GO" id="GO:0051287">
    <property type="term" value="F:NAD binding"/>
    <property type="evidence" value="ECO:0007669"/>
    <property type="project" value="InterPro"/>
</dbReference>
<evidence type="ECO:0000313" key="5">
    <source>
        <dbReference type="EMBL" id="MBJ7596036.1"/>
    </source>
</evidence>
<reference evidence="5 8" key="3">
    <citation type="submission" date="2020-10" db="EMBL/GenBank/DDBJ databases">
        <title>Ca. Dormibacterota MAGs.</title>
        <authorList>
            <person name="Montgomery K."/>
        </authorList>
    </citation>
    <scope>NUCLEOTIDE SEQUENCE [LARGE SCALE GENOMIC DNA]</scope>
    <source>
        <strain evidence="5">SC8812_S17_18</strain>
    </source>
</reference>
<name>A0A2W6ARK7_9BACT</name>
<evidence type="ECO:0000256" key="3">
    <source>
        <dbReference type="PIRNR" id="PIRNR000124"/>
    </source>
</evidence>
<comment type="similarity">
    <text evidence="3">Belongs to the UDP-glucose/GDP-mannose dehydrogenase family.</text>
</comment>
<dbReference type="GO" id="GO:0016616">
    <property type="term" value="F:oxidoreductase activity, acting on the CH-OH group of donors, NAD or NADP as acceptor"/>
    <property type="evidence" value="ECO:0007669"/>
    <property type="project" value="InterPro"/>
</dbReference>
<gene>
    <name evidence="6" type="ORF">DLM65_08285</name>
    <name evidence="5" type="ORF">JF886_14490</name>
</gene>
<evidence type="ECO:0000259" key="4">
    <source>
        <dbReference type="SMART" id="SM00984"/>
    </source>
</evidence>
<sequence>MTLPAERRAPVGGVVPADNSGVRDRLVQRIRDRTARIGIVGLGYVGLPTAVAYAEAGFTVVGVDTDANRCAAVTRGDSYIEDVIAADLRRAREKDRLTAVTSLATAGDLDVIDICVHTPLGETREPDISAIRAAAEALVPGQRPGQLVVLTSTSYPGTTEEVLRPILERSGLVIGRDVFVAFAPERIDPGNTRFTLRTTPKIVGGVDPTSTEIACLALATIVDTVVPVSDATTAEMVKVLENTFRMVNIGFANEVAMICRRLGVDVWEVIESAATKPYGFMPFYPGPGVGGHCIPVDPSYLQWKMRNLEYRTRFIDLGDDVNRGMPDYVVQRATDVLNDAGKSLRGSRILLIGVAYKPNIGDVRESPALHVAAKLRSKGAEVRYVDPHVDSLVLHHGGRLSRADLSPTELGASDLVVITTQHDDIDWGMVRQHAALVLDTRGVRGGRGRAGWHTL</sequence>